<feature type="non-terminal residue" evidence="3">
    <location>
        <position position="1"/>
    </location>
</feature>
<feature type="domain" description="Phage terminase large subunit C-terminal" evidence="2">
    <location>
        <begin position="369"/>
        <end position="457"/>
    </location>
</feature>
<dbReference type="AlphaFoldDB" id="A0A0F9KHT9"/>
<reference evidence="3" key="1">
    <citation type="journal article" date="2015" name="Nature">
        <title>Complex archaea that bridge the gap between prokaryotes and eukaryotes.</title>
        <authorList>
            <person name="Spang A."/>
            <person name="Saw J.H."/>
            <person name="Jorgensen S.L."/>
            <person name="Zaremba-Niedzwiedzka K."/>
            <person name="Martijn J."/>
            <person name="Lind A.E."/>
            <person name="van Eijk R."/>
            <person name="Schleper C."/>
            <person name="Guy L."/>
            <person name="Ettema T.J."/>
        </authorList>
    </citation>
    <scope>NUCLEOTIDE SEQUENCE</scope>
</reference>
<evidence type="ECO:0008006" key="4">
    <source>
        <dbReference type="Google" id="ProtNLM"/>
    </source>
</evidence>
<dbReference type="PANTHER" id="PTHR39184:SF1">
    <property type="entry name" value="PBSX PHAGE TERMINASE LARGE SUBUNIT"/>
    <property type="match status" value="1"/>
</dbReference>
<evidence type="ECO:0000313" key="3">
    <source>
        <dbReference type="EMBL" id="KKM74271.1"/>
    </source>
</evidence>
<evidence type="ECO:0000259" key="1">
    <source>
        <dbReference type="Pfam" id="PF04466"/>
    </source>
</evidence>
<proteinExistence type="predicted"/>
<dbReference type="InterPro" id="IPR027417">
    <property type="entry name" value="P-loop_NTPase"/>
</dbReference>
<dbReference type="Pfam" id="PF04466">
    <property type="entry name" value="Terminase_3"/>
    <property type="match status" value="1"/>
</dbReference>
<dbReference type="InterPro" id="IPR035413">
    <property type="entry name" value="Terminase_L_C"/>
</dbReference>
<organism evidence="3">
    <name type="scientific">marine sediment metagenome</name>
    <dbReference type="NCBI Taxonomy" id="412755"/>
    <lineage>
        <taxon>unclassified sequences</taxon>
        <taxon>metagenomes</taxon>
        <taxon>ecological metagenomes</taxon>
    </lineage>
</organism>
<dbReference type="InterPro" id="IPR035412">
    <property type="entry name" value="Terminase_L_N"/>
</dbReference>
<protein>
    <recommendedName>
        <fullName evidence="4">Phage terminase large subunit N-terminal domain-containing protein</fullName>
    </recommendedName>
</protein>
<evidence type="ECO:0000259" key="2">
    <source>
        <dbReference type="Pfam" id="PF17288"/>
    </source>
</evidence>
<dbReference type="PANTHER" id="PTHR39184">
    <property type="match status" value="1"/>
</dbReference>
<comment type="caution">
    <text evidence="3">The sequence shown here is derived from an EMBL/GenBank/DDBJ whole genome shotgun (WGS) entry which is preliminary data.</text>
</comment>
<dbReference type="Gene3D" id="3.30.420.280">
    <property type="match status" value="1"/>
</dbReference>
<sequence>VVGSCYRIGGGFQGIISGHQLFQRFVQSAGSGEGFAHEMGRTLQIETPRAFLPLLAPARYKGAYGGRGSGKSHYFAELFIERCVMQRTRGVCIREVQRSLEQSVKRLLEDKIRAFGVGSQFVVMDAIIKTPHGGIIIFNGMQNHTAESIKSLEGYDVAWVEEAQSLSERSLTMLRPTLRKEDSELWFSWNPRHPTDPVDKLLRSDTLPPSAVVVRTNWKDNPWFPEVLRQEMEWDRNIDLEKYAHVWDGEYEHHSEARVFKNWRIEEFETPSDAYFYLGADWGFSVDPSTLVRCFEKRIDLTTNAPYPRKRLYIDRDIFRVGIEIDYLPAYFDGLICGCEPPDPKQPQRPQPPCREPKMHGWARHWPIIADSARPETISYMQRAGFNMEKARKGANSVREGVMFLQGYDIIIHPRCVHTIDEFTNYAYVRDRMTDQITGVLADKKNHIIDPIRYAVEQLRGVLVIREALWG</sequence>
<feature type="domain" description="Phage terminase large subunit N-terminal" evidence="1">
    <location>
        <begin position="60"/>
        <end position="250"/>
    </location>
</feature>
<dbReference type="InterPro" id="IPR006437">
    <property type="entry name" value="Phage_terminase_lsu"/>
</dbReference>
<dbReference type="NCBIfam" id="TIGR01547">
    <property type="entry name" value="phage_term_2"/>
    <property type="match status" value="1"/>
</dbReference>
<dbReference type="Gene3D" id="3.40.50.300">
    <property type="entry name" value="P-loop containing nucleotide triphosphate hydrolases"/>
    <property type="match status" value="1"/>
</dbReference>
<accession>A0A0F9KHT9</accession>
<dbReference type="Pfam" id="PF17288">
    <property type="entry name" value="Terminase_3C"/>
    <property type="match status" value="1"/>
</dbReference>
<dbReference type="InterPro" id="IPR052380">
    <property type="entry name" value="Viral_DNA_packaging_terminase"/>
</dbReference>
<gene>
    <name evidence="3" type="ORF">LCGC14_1402040</name>
</gene>
<name>A0A0F9KHT9_9ZZZZ</name>
<dbReference type="EMBL" id="LAZR01009168">
    <property type="protein sequence ID" value="KKM74271.1"/>
    <property type="molecule type" value="Genomic_DNA"/>
</dbReference>